<keyword evidence="4" id="KW-0732">Signal</keyword>
<protein>
    <recommendedName>
        <fullName evidence="7">TonB-dependent receptor</fullName>
    </recommendedName>
</protein>
<keyword evidence="6" id="KW-1185">Reference proteome</keyword>
<evidence type="ECO:0000256" key="4">
    <source>
        <dbReference type="SAM" id="SignalP"/>
    </source>
</evidence>
<feature type="signal peptide" evidence="4">
    <location>
        <begin position="1"/>
        <end position="25"/>
    </location>
</feature>
<dbReference type="RefSeq" id="WP_160688625.1">
    <property type="nucleotide sequence ID" value="NZ_CP047897.1"/>
</dbReference>
<dbReference type="SUPFAM" id="SSF56935">
    <property type="entry name" value="Porins"/>
    <property type="match status" value="1"/>
</dbReference>
<evidence type="ECO:0000256" key="2">
    <source>
        <dbReference type="ARBA" id="ARBA00023136"/>
    </source>
</evidence>
<evidence type="ECO:0000256" key="1">
    <source>
        <dbReference type="ARBA" id="ARBA00004442"/>
    </source>
</evidence>
<feature type="chain" id="PRO_5026933045" description="TonB-dependent receptor" evidence="4">
    <location>
        <begin position="26"/>
        <end position="557"/>
    </location>
</feature>
<evidence type="ECO:0000256" key="3">
    <source>
        <dbReference type="ARBA" id="ARBA00023237"/>
    </source>
</evidence>
<dbReference type="Proteomes" id="UP000464214">
    <property type="component" value="Chromosome"/>
</dbReference>
<proteinExistence type="predicted"/>
<evidence type="ECO:0000313" key="5">
    <source>
        <dbReference type="EMBL" id="QHL86331.1"/>
    </source>
</evidence>
<dbReference type="GO" id="GO:0009279">
    <property type="term" value="C:cell outer membrane"/>
    <property type="evidence" value="ECO:0007669"/>
    <property type="project" value="UniProtKB-SubCell"/>
</dbReference>
<name>A0A6P1NXE3_9BACT</name>
<keyword evidence="3" id="KW-0998">Cell outer membrane</keyword>
<organism evidence="5 6">
    <name type="scientific">Nibribacter ruber</name>
    <dbReference type="NCBI Taxonomy" id="2698458"/>
    <lineage>
        <taxon>Bacteria</taxon>
        <taxon>Pseudomonadati</taxon>
        <taxon>Bacteroidota</taxon>
        <taxon>Cytophagia</taxon>
        <taxon>Cytophagales</taxon>
        <taxon>Hymenobacteraceae</taxon>
        <taxon>Nibribacter</taxon>
    </lineage>
</organism>
<accession>A0A6P1NXE3</accession>
<evidence type="ECO:0000313" key="6">
    <source>
        <dbReference type="Proteomes" id="UP000464214"/>
    </source>
</evidence>
<gene>
    <name evidence="5" type="ORF">GU926_02280</name>
</gene>
<sequence>MRYTTALAGISALFLFGLAPATSQAQTGWGEGGKLENAEIVVEKNRTLELPEANRNFEKFRIAPPKLQDRQVTYRFNEYRLPEHYINLPMRVLTIQTEELSKLYGNYVKGGIGNIGTIYLRGYFHNKRDDKASYGAEVGHLSSGEGPVQDSNVASSFLQAHGEMYSGPLTLGGRVKYERDQNNFYGFDRFVEVDRDSVKQVYNRFLVEGHLNNLTDNKAPFQFNAKVGLNYASDNYSAKEMNLIGTSEGNYELGKDSKFVVNLEAAYANLKDSASMGRGFFKVRPAYSKQLDKLSLVLGATIAYTGDTINDARKFNIYPAVEANYQAIENKLTLFVGAGGDLQRTTLYSLSKENPWLNHNVQIADVNKGLELYGGVTGSLGKNVQFTGRLAHQSFRNLYFFNNAAKDSAKFDVVYDDGVTQVFQIFGQLTYNQSEKLRIGLKAENNSYTTASLAEAFHKPSTILTAFGSYNLYDKILFNTELYYISSSFGQIARPDGSMALRETDSILDLNIKADYRFSPRFSAFLMGNNLLSNEYERFVNYKSQGISVIGGVTYSF</sequence>
<reference evidence="5 6" key="1">
    <citation type="submission" date="2020-01" db="EMBL/GenBank/DDBJ databases">
        <authorList>
            <person name="Kim M."/>
        </authorList>
    </citation>
    <scope>NUCLEOTIDE SEQUENCE [LARGE SCALE GENOMIC DNA]</scope>
    <source>
        <strain evidence="5 6">BT10</strain>
    </source>
</reference>
<comment type="subcellular location">
    <subcellularLocation>
        <location evidence="1">Cell outer membrane</location>
    </subcellularLocation>
</comment>
<evidence type="ECO:0008006" key="7">
    <source>
        <dbReference type="Google" id="ProtNLM"/>
    </source>
</evidence>
<keyword evidence="2" id="KW-0472">Membrane</keyword>
<dbReference type="AlphaFoldDB" id="A0A6P1NXE3"/>
<dbReference type="KEGG" id="nib:GU926_02280"/>
<dbReference type="InterPro" id="IPR036942">
    <property type="entry name" value="Beta-barrel_TonB_sf"/>
</dbReference>
<dbReference type="Gene3D" id="2.40.170.20">
    <property type="entry name" value="TonB-dependent receptor, beta-barrel domain"/>
    <property type="match status" value="1"/>
</dbReference>
<dbReference type="EMBL" id="CP047897">
    <property type="protein sequence ID" value="QHL86331.1"/>
    <property type="molecule type" value="Genomic_DNA"/>
</dbReference>